<dbReference type="InterPro" id="IPR005263">
    <property type="entry name" value="DapA"/>
</dbReference>
<evidence type="ECO:0000256" key="10">
    <source>
        <dbReference type="ARBA" id="ARBA00023270"/>
    </source>
</evidence>
<dbReference type="Gene3D" id="3.20.20.70">
    <property type="entry name" value="Aldolase class I"/>
    <property type="match status" value="1"/>
</dbReference>
<feature type="active site" description="Schiff-base intermediate with substrate" evidence="12 14">
    <location>
        <position position="161"/>
    </location>
</feature>
<dbReference type="PRINTS" id="PR00146">
    <property type="entry name" value="DHPICSNTHASE"/>
</dbReference>
<dbReference type="InterPro" id="IPR020625">
    <property type="entry name" value="Schiff_base-form_aldolases_AS"/>
</dbReference>
<comment type="caution">
    <text evidence="12">Was originally thought to be a dihydrodipicolinate synthase (DHDPS), catalyzing the condensation of (S)-aspartate-beta-semialdehyde [(S)-ASA] and pyruvate to dihydrodipicolinate (DHDP). However, it was shown in E.coli that the product of the enzymatic reaction is not dihydrodipicolinate but in fact (4S)-4-hydroxy-2,3,4,5-tetrahydro-(2S)-dipicolinic acid (HTPA), and that the consecutive dehydration reaction leading to DHDP is not spontaneous but catalyzed by DapB.</text>
</comment>
<dbReference type="GO" id="GO:0005829">
    <property type="term" value="C:cytosol"/>
    <property type="evidence" value="ECO:0007669"/>
    <property type="project" value="TreeGrafter"/>
</dbReference>
<proteinExistence type="inferred from homology"/>
<evidence type="ECO:0000256" key="4">
    <source>
        <dbReference type="ARBA" id="ARBA00012086"/>
    </source>
</evidence>
<keyword evidence="8 12" id="KW-0457">Lysine biosynthesis</keyword>
<dbReference type="SUPFAM" id="SSF51569">
    <property type="entry name" value="Aldolase"/>
    <property type="match status" value="1"/>
</dbReference>
<evidence type="ECO:0000256" key="13">
    <source>
        <dbReference type="PIRNR" id="PIRNR001365"/>
    </source>
</evidence>
<evidence type="ECO:0000256" key="2">
    <source>
        <dbReference type="ARBA" id="ARBA00005120"/>
    </source>
</evidence>
<dbReference type="InterPro" id="IPR013785">
    <property type="entry name" value="Aldolase_TIM"/>
</dbReference>
<dbReference type="OrthoDB" id="9782828at2"/>
<dbReference type="RefSeq" id="WP_072288117.1">
    <property type="nucleotide sequence ID" value="NZ_CP015455.1"/>
</dbReference>
<dbReference type="CDD" id="cd00950">
    <property type="entry name" value="DHDPS"/>
    <property type="match status" value="1"/>
</dbReference>
<dbReference type="UniPathway" id="UPA00034">
    <property type="reaction ID" value="UER00017"/>
</dbReference>
<evidence type="ECO:0000256" key="9">
    <source>
        <dbReference type="ARBA" id="ARBA00023239"/>
    </source>
</evidence>
<dbReference type="KEGG" id="pace:A6070_03210"/>
<evidence type="ECO:0000256" key="7">
    <source>
        <dbReference type="ARBA" id="ARBA00022915"/>
    </source>
</evidence>
<feature type="active site" description="Proton donor/acceptor" evidence="12 14">
    <location>
        <position position="133"/>
    </location>
</feature>
<feature type="site" description="Part of a proton relay during catalysis" evidence="12 16">
    <location>
        <position position="107"/>
    </location>
</feature>
<dbReference type="EMBL" id="CP015518">
    <property type="protein sequence ID" value="APG26289.1"/>
    <property type="molecule type" value="Genomic_DNA"/>
</dbReference>
<comment type="subcellular location">
    <subcellularLocation>
        <location evidence="12">Cytoplasm</location>
    </subcellularLocation>
</comment>
<evidence type="ECO:0000256" key="8">
    <source>
        <dbReference type="ARBA" id="ARBA00023154"/>
    </source>
</evidence>
<dbReference type="GO" id="GO:0009089">
    <property type="term" value="P:lysine biosynthetic process via diaminopimelate"/>
    <property type="evidence" value="ECO:0007669"/>
    <property type="project" value="UniProtKB-UniRule"/>
</dbReference>
<dbReference type="InterPro" id="IPR002220">
    <property type="entry name" value="DapA-like"/>
</dbReference>
<protein>
    <recommendedName>
        <fullName evidence="4 12">4-hydroxy-tetrahydrodipicolinate synthase</fullName>
        <shortName evidence="12">HTPA synthase</shortName>
        <ecNumber evidence="4 12">4.3.3.7</ecNumber>
    </recommendedName>
</protein>
<keyword evidence="7 12" id="KW-0220">Diaminopimelate biosynthesis</keyword>
<evidence type="ECO:0000256" key="5">
    <source>
        <dbReference type="ARBA" id="ARBA00022490"/>
    </source>
</evidence>
<evidence type="ECO:0000256" key="11">
    <source>
        <dbReference type="ARBA" id="ARBA00047836"/>
    </source>
</evidence>
<dbReference type="GO" id="GO:0019877">
    <property type="term" value="P:diaminopimelate biosynthetic process"/>
    <property type="evidence" value="ECO:0007669"/>
    <property type="project" value="UniProtKB-UniRule"/>
</dbReference>
<evidence type="ECO:0000256" key="16">
    <source>
        <dbReference type="PIRSR" id="PIRSR001365-3"/>
    </source>
</evidence>
<keyword evidence="6 12" id="KW-0028">Amino-acid biosynthesis</keyword>
<comment type="pathway">
    <text evidence="2 12">Amino-acid biosynthesis; L-lysine biosynthesis via DAP pathway; (S)-tetrahydrodipicolinate from L-aspartate: step 3/4.</text>
</comment>
<feature type="binding site" evidence="12 15">
    <location>
        <position position="203"/>
    </location>
    <ligand>
        <name>pyruvate</name>
        <dbReference type="ChEBI" id="CHEBI:15361"/>
    </ligand>
</feature>
<dbReference type="PIRSF" id="PIRSF001365">
    <property type="entry name" value="DHDPS"/>
    <property type="match status" value="1"/>
</dbReference>
<comment type="function">
    <text evidence="1 12">Catalyzes the condensation of (S)-aspartate-beta-semialdehyde [(S)-ASA] and pyruvate to 4-hydroxy-tetrahydrodipicolinate (HTPA).</text>
</comment>
<dbReference type="HAMAP" id="MF_00418">
    <property type="entry name" value="DapA"/>
    <property type="match status" value="1"/>
</dbReference>
<dbReference type="AlphaFoldDB" id="A0A1L3GK31"/>
<feature type="site" description="L-lysine inhibitor binding" evidence="16">
    <location>
        <position position="106"/>
    </location>
</feature>
<accession>A0A1L3GK31</accession>
<evidence type="ECO:0000256" key="1">
    <source>
        <dbReference type="ARBA" id="ARBA00003294"/>
    </source>
</evidence>
<evidence type="ECO:0000256" key="15">
    <source>
        <dbReference type="PIRSR" id="PIRSR001365-2"/>
    </source>
</evidence>
<feature type="site" description="L-lysine inhibitor binding" evidence="16">
    <location>
        <position position="84"/>
    </location>
</feature>
<keyword evidence="5 12" id="KW-0963">Cytoplasm</keyword>
<evidence type="ECO:0000256" key="12">
    <source>
        <dbReference type="HAMAP-Rule" id="MF_00418"/>
    </source>
</evidence>
<gene>
    <name evidence="12" type="primary">dapA</name>
    <name evidence="17" type="ORF">A7E75_09235</name>
</gene>
<keyword evidence="10 12" id="KW-0704">Schiff base</keyword>
<organism evidence="17 18">
    <name type="scientific">Syntrophotalea acetylenica</name>
    <name type="common">Pelobacter acetylenicus</name>
    <dbReference type="NCBI Taxonomy" id="29542"/>
    <lineage>
        <taxon>Bacteria</taxon>
        <taxon>Pseudomonadati</taxon>
        <taxon>Thermodesulfobacteriota</taxon>
        <taxon>Desulfuromonadia</taxon>
        <taxon>Desulfuromonadales</taxon>
        <taxon>Syntrophotaleaceae</taxon>
        <taxon>Syntrophotalea</taxon>
    </lineage>
</organism>
<dbReference type="PANTHER" id="PTHR12128:SF66">
    <property type="entry name" value="4-HYDROXY-2-OXOGLUTARATE ALDOLASE, MITOCHONDRIAL"/>
    <property type="match status" value="1"/>
</dbReference>
<comment type="catalytic activity">
    <reaction evidence="11 12">
        <text>L-aspartate 4-semialdehyde + pyruvate = (2S,4S)-4-hydroxy-2,3,4,5-tetrahydrodipicolinate + H2O + H(+)</text>
        <dbReference type="Rhea" id="RHEA:34171"/>
        <dbReference type="ChEBI" id="CHEBI:15361"/>
        <dbReference type="ChEBI" id="CHEBI:15377"/>
        <dbReference type="ChEBI" id="CHEBI:15378"/>
        <dbReference type="ChEBI" id="CHEBI:67139"/>
        <dbReference type="ChEBI" id="CHEBI:537519"/>
        <dbReference type="EC" id="4.3.3.7"/>
    </reaction>
</comment>
<keyword evidence="18" id="KW-1185">Reference proteome</keyword>
<dbReference type="SMART" id="SM01130">
    <property type="entry name" value="DHDPS"/>
    <property type="match status" value="1"/>
</dbReference>
<dbReference type="Pfam" id="PF00701">
    <property type="entry name" value="DHDPS"/>
    <property type="match status" value="1"/>
</dbReference>
<dbReference type="PANTHER" id="PTHR12128">
    <property type="entry name" value="DIHYDRODIPICOLINATE SYNTHASE"/>
    <property type="match status" value="1"/>
</dbReference>
<dbReference type="PROSITE" id="PS00666">
    <property type="entry name" value="DHDPS_2"/>
    <property type="match status" value="1"/>
</dbReference>
<evidence type="ECO:0000313" key="18">
    <source>
        <dbReference type="Proteomes" id="UP000182264"/>
    </source>
</evidence>
<feature type="binding site" evidence="12 15">
    <location>
        <position position="45"/>
    </location>
    <ligand>
        <name>pyruvate</name>
        <dbReference type="ChEBI" id="CHEBI:15361"/>
    </ligand>
</feature>
<feature type="site" description="L-lysine inhibitor binding; via carbonyl oxygen" evidence="16">
    <location>
        <position position="49"/>
    </location>
</feature>
<feature type="site" description="Part of a proton relay during catalysis" evidence="12 16">
    <location>
        <position position="44"/>
    </location>
</feature>
<reference evidence="17 18" key="1">
    <citation type="journal article" date="2017" name="Genome Announc.">
        <title>Complete Genome Sequences of Two Acetylene-Fermenting Pelobacter acetylenicus Strains.</title>
        <authorList>
            <person name="Sutton J.M."/>
            <person name="Baesman S.M."/>
            <person name="Fierst J.L."/>
            <person name="Poret-Peterson A.T."/>
            <person name="Oremland R.S."/>
            <person name="Dunlap D.S."/>
            <person name="Akob D.M."/>
        </authorList>
    </citation>
    <scope>NUCLEOTIDE SEQUENCE [LARGE SCALE GENOMIC DNA]</scope>
    <source>
        <strain evidence="17 18">DSM 3247</strain>
    </source>
</reference>
<comment type="subunit">
    <text evidence="12">Homotetramer; dimer of dimers.</text>
</comment>
<dbReference type="GO" id="GO:0008840">
    <property type="term" value="F:4-hydroxy-tetrahydrodipicolinate synthase activity"/>
    <property type="evidence" value="ECO:0007669"/>
    <property type="project" value="UniProtKB-UniRule"/>
</dbReference>
<comment type="similarity">
    <text evidence="3 12 13">Belongs to the DapA family.</text>
</comment>
<feature type="site" description="L-lysine inhibitor binding" evidence="16">
    <location>
        <position position="80"/>
    </location>
</feature>
<name>A0A1L3GK31_SYNAC</name>
<evidence type="ECO:0000256" key="6">
    <source>
        <dbReference type="ARBA" id="ARBA00022605"/>
    </source>
</evidence>
<sequence length="293" mass="31853">MFTGSMVAIITPFDKDGRFDEEAFRQLIEFQIENGTDVIVPCGTTGESATLDHAEHKRVIKSCIEQVDKRVPVLAGTGSNATTEAIELSQNAKTMGADGVLLISPYYNKPSQEGVYRHFKAIADNVAIPQVLYNVPGRTGMNMTAATTIRLADHPNVVGIKEASGDLTQISQIIAAAGDRIHVVSGDDFLTLPMMACGARGVISVTANILPREIKAMVTAINENRYDDARKMHLHLLELHQAMFIETNPVPIKTAASLMGLCGDHLRMPLAELLPDNLARLKTIMTRYGLIDA</sequence>
<dbReference type="NCBIfam" id="TIGR00674">
    <property type="entry name" value="dapA"/>
    <property type="match status" value="1"/>
</dbReference>
<dbReference type="STRING" id="29542.A6070_03210"/>
<dbReference type="Proteomes" id="UP000182264">
    <property type="component" value="Chromosome"/>
</dbReference>
<evidence type="ECO:0000313" key="17">
    <source>
        <dbReference type="EMBL" id="APG26289.1"/>
    </source>
</evidence>
<dbReference type="EC" id="4.3.3.7" evidence="4 12"/>
<evidence type="ECO:0000256" key="14">
    <source>
        <dbReference type="PIRSR" id="PIRSR001365-1"/>
    </source>
</evidence>
<keyword evidence="9 12" id="KW-0456">Lyase</keyword>
<evidence type="ECO:0000256" key="3">
    <source>
        <dbReference type="ARBA" id="ARBA00007592"/>
    </source>
</evidence>